<dbReference type="GO" id="GO:0005524">
    <property type="term" value="F:ATP binding"/>
    <property type="evidence" value="ECO:0007669"/>
    <property type="project" value="UniProtKB-KW"/>
</dbReference>
<dbReference type="Pfam" id="PF00664">
    <property type="entry name" value="ABC_membrane"/>
    <property type="match status" value="1"/>
</dbReference>
<evidence type="ECO:0000256" key="3">
    <source>
        <dbReference type="ARBA" id="ARBA00022989"/>
    </source>
</evidence>
<dbReference type="InterPro" id="IPR036640">
    <property type="entry name" value="ABC1_TM_sf"/>
</dbReference>
<dbReference type="STRING" id="1265820.PCORN_08857"/>
<dbReference type="Proteomes" id="UP000019254">
    <property type="component" value="Unassembled WGS sequence"/>
</dbReference>
<keyword evidence="3 5" id="KW-1133">Transmembrane helix</keyword>
<dbReference type="Gene3D" id="1.20.1560.10">
    <property type="entry name" value="ABC transporter type 1, transmembrane domain"/>
    <property type="match status" value="1"/>
</dbReference>
<proteinExistence type="predicted"/>
<comment type="subcellular location">
    <subcellularLocation>
        <location evidence="1">Cell membrane</location>
        <topology evidence="1">Multi-pass membrane protein</topology>
    </subcellularLocation>
</comment>
<feature type="transmembrane region" description="Helical" evidence="5">
    <location>
        <begin position="26"/>
        <end position="49"/>
    </location>
</feature>
<evidence type="ECO:0000256" key="4">
    <source>
        <dbReference type="ARBA" id="ARBA00023136"/>
    </source>
</evidence>
<organism evidence="7 8">
    <name type="scientific">Listeria cornellensis FSL F6-0969</name>
    <dbReference type="NCBI Taxonomy" id="1265820"/>
    <lineage>
        <taxon>Bacteria</taxon>
        <taxon>Bacillati</taxon>
        <taxon>Bacillota</taxon>
        <taxon>Bacilli</taxon>
        <taxon>Bacillales</taxon>
        <taxon>Listeriaceae</taxon>
        <taxon>Listeria</taxon>
    </lineage>
</organism>
<evidence type="ECO:0000256" key="1">
    <source>
        <dbReference type="ARBA" id="ARBA00004651"/>
    </source>
</evidence>
<gene>
    <name evidence="7" type="ORF">PCORN_08857</name>
</gene>
<keyword evidence="2 5" id="KW-0812">Transmembrane</keyword>
<dbReference type="InterPro" id="IPR011527">
    <property type="entry name" value="ABC1_TM_dom"/>
</dbReference>
<evidence type="ECO:0000256" key="2">
    <source>
        <dbReference type="ARBA" id="ARBA00022692"/>
    </source>
</evidence>
<evidence type="ECO:0000313" key="8">
    <source>
        <dbReference type="Proteomes" id="UP000019254"/>
    </source>
</evidence>
<evidence type="ECO:0000256" key="5">
    <source>
        <dbReference type="SAM" id="Phobius"/>
    </source>
</evidence>
<keyword evidence="8" id="KW-1185">Reference proteome</keyword>
<accession>W7BWT2</accession>
<dbReference type="EMBL" id="AODE01000018">
    <property type="protein sequence ID" value="EUJ30202.1"/>
    <property type="molecule type" value="Genomic_DNA"/>
</dbReference>
<dbReference type="PROSITE" id="PS50929">
    <property type="entry name" value="ABC_TM1F"/>
    <property type="match status" value="1"/>
</dbReference>
<keyword evidence="7" id="KW-0547">Nucleotide-binding</keyword>
<dbReference type="PATRIC" id="fig|1265820.5.peg.1729"/>
<feature type="domain" description="ABC transmembrane type-1" evidence="6">
    <location>
        <begin position="29"/>
        <end position="105"/>
    </location>
</feature>
<evidence type="ECO:0000313" key="7">
    <source>
        <dbReference type="EMBL" id="EUJ30202.1"/>
    </source>
</evidence>
<keyword evidence="4 5" id="KW-0472">Membrane</keyword>
<feature type="transmembrane region" description="Helical" evidence="5">
    <location>
        <begin position="61"/>
        <end position="89"/>
    </location>
</feature>
<comment type="caution">
    <text evidence="7">The sequence shown here is derived from an EMBL/GenBank/DDBJ whole genome shotgun (WGS) entry which is preliminary data.</text>
</comment>
<dbReference type="GO" id="GO:0140359">
    <property type="term" value="F:ABC-type transporter activity"/>
    <property type="evidence" value="ECO:0007669"/>
    <property type="project" value="InterPro"/>
</dbReference>
<dbReference type="SUPFAM" id="SSF90123">
    <property type="entry name" value="ABC transporter transmembrane region"/>
    <property type="match status" value="1"/>
</dbReference>
<keyword evidence="7" id="KW-0067">ATP-binding</keyword>
<dbReference type="AlphaFoldDB" id="W7BWT2"/>
<name>W7BWT2_9LIST</name>
<evidence type="ECO:0000259" key="6">
    <source>
        <dbReference type="PROSITE" id="PS50929"/>
    </source>
</evidence>
<sequence>MKKKSKSSYSWKQFFQLLISTRPSKAVIIGGFLASLVTTAAGLLIPLFTKNLIDGFSPSSLSWQLIVTIVAVFILQAVTNGFAIFLLNLMGQKMVASMREKLWKKNAPFASILF</sequence>
<protein>
    <submittedName>
        <fullName evidence="7">ABC transporter ATP-binding protein/permease</fullName>
    </submittedName>
</protein>
<dbReference type="GO" id="GO:0005886">
    <property type="term" value="C:plasma membrane"/>
    <property type="evidence" value="ECO:0007669"/>
    <property type="project" value="UniProtKB-SubCell"/>
</dbReference>
<reference evidence="7 8" key="1">
    <citation type="journal article" date="2014" name="Int. J. Syst. Evol. Microbiol.">
        <title>Listeria floridensis sp. nov., Listeria aquatica sp. nov., Listeria cornellensis sp. nov., Listeria riparia sp. nov. and Listeria grandensis sp. nov., from agricultural and natural environments.</title>
        <authorList>
            <person name="den Bakker H.C."/>
            <person name="Warchocki S."/>
            <person name="Wright E.M."/>
            <person name="Allred A.F."/>
            <person name="Ahlstrom C."/>
            <person name="Manuel C.S."/>
            <person name="Stasiewicz M.J."/>
            <person name="Burrell A."/>
            <person name="Roof S."/>
            <person name="Strawn L."/>
            <person name="Fortes E.D."/>
            <person name="Nightingale K.K."/>
            <person name="Kephart D."/>
            <person name="Wiedmann M."/>
        </authorList>
    </citation>
    <scope>NUCLEOTIDE SEQUENCE [LARGE SCALE GENOMIC DNA]</scope>
    <source>
        <strain evidence="8">FSL F6-969</strain>
    </source>
</reference>